<dbReference type="Proteomes" id="UP000262917">
    <property type="component" value="Unassembled WGS sequence"/>
</dbReference>
<dbReference type="Pfam" id="PF16901">
    <property type="entry name" value="DAO_C"/>
    <property type="match status" value="1"/>
</dbReference>
<proteinExistence type="inferred from homology"/>
<organism evidence="9 10">
    <name type="scientific">Cognatiluteimonas weifangensis</name>
    <dbReference type="NCBI Taxonomy" id="2303539"/>
    <lineage>
        <taxon>Bacteria</taxon>
        <taxon>Pseudomonadati</taxon>
        <taxon>Pseudomonadota</taxon>
        <taxon>Gammaproteobacteria</taxon>
        <taxon>Lysobacterales</taxon>
        <taxon>Lysobacteraceae</taxon>
        <taxon>Cognatiluteimonas</taxon>
    </lineage>
</organism>
<dbReference type="Gene3D" id="1.10.8.870">
    <property type="entry name" value="Alpha-glycerophosphate oxidase, cap domain"/>
    <property type="match status" value="1"/>
</dbReference>
<dbReference type="InterPro" id="IPR038299">
    <property type="entry name" value="DAO_C_sf"/>
</dbReference>
<evidence type="ECO:0000259" key="7">
    <source>
        <dbReference type="Pfam" id="PF01266"/>
    </source>
</evidence>
<dbReference type="AlphaFoldDB" id="A0A372DRX2"/>
<comment type="similarity">
    <text evidence="2">Belongs to the FAD-dependent glycerol-3-phosphate dehydrogenase family.</text>
</comment>
<evidence type="ECO:0000256" key="5">
    <source>
        <dbReference type="ARBA" id="ARBA00022827"/>
    </source>
</evidence>
<reference evidence="9 10" key="1">
    <citation type="submission" date="2018-08" db="EMBL/GenBank/DDBJ databases">
        <title>Lysobacter weifangensis sp. nov., a new member of the family 'Xanthomonadaceae', isolated from soil in a farmland.</title>
        <authorList>
            <person name="Zhao H."/>
        </authorList>
    </citation>
    <scope>NUCLEOTIDE SEQUENCE [LARGE SCALE GENOMIC DNA]</scope>
    <source>
        <strain evidence="9 10">WF-2</strain>
    </source>
</reference>
<dbReference type="GO" id="GO:0046168">
    <property type="term" value="P:glycerol-3-phosphate catabolic process"/>
    <property type="evidence" value="ECO:0007669"/>
    <property type="project" value="TreeGrafter"/>
</dbReference>
<evidence type="ECO:0000256" key="3">
    <source>
        <dbReference type="ARBA" id="ARBA00022630"/>
    </source>
</evidence>
<evidence type="ECO:0000256" key="1">
    <source>
        <dbReference type="ARBA" id="ARBA00001974"/>
    </source>
</evidence>
<dbReference type="InterPro" id="IPR000447">
    <property type="entry name" value="G3P_DH_FAD-dep"/>
</dbReference>
<feature type="domain" description="FAD dependent oxidoreductase" evidence="7">
    <location>
        <begin position="15"/>
        <end position="327"/>
    </location>
</feature>
<dbReference type="PRINTS" id="PR01001">
    <property type="entry name" value="FADG3PDH"/>
</dbReference>
<dbReference type="GO" id="GO:0006071">
    <property type="term" value="P:glycerol metabolic process"/>
    <property type="evidence" value="ECO:0007669"/>
    <property type="project" value="UniProtKB-KW"/>
</dbReference>
<dbReference type="InterPro" id="IPR006076">
    <property type="entry name" value="FAD-dep_OxRdtase"/>
</dbReference>
<evidence type="ECO:0000259" key="8">
    <source>
        <dbReference type="Pfam" id="PF16901"/>
    </source>
</evidence>
<dbReference type="OrthoDB" id="9766796at2"/>
<dbReference type="InterPro" id="IPR031656">
    <property type="entry name" value="DAO_C"/>
</dbReference>
<keyword evidence="10" id="KW-1185">Reference proteome</keyword>
<dbReference type="Gene3D" id="3.50.50.60">
    <property type="entry name" value="FAD/NAD(P)-binding domain"/>
    <property type="match status" value="1"/>
</dbReference>
<name>A0A372DRX2_9GAMM</name>
<dbReference type="SUPFAM" id="SSF51905">
    <property type="entry name" value="FAD/NAD(P)-binding domain"/>
    <property type="match status" value="1"/>
</dbReference>
<dbReference type="Gene3D" id="3.30.9.10">
    <property type="entry name" value="D-Amino Acid Oxidase, subunit A, domain 2"/>
    <property type="match status" value="1"/>
</dbReference>
<comment type="cofactor">
    <cofactor evidence="1">
        <name>FAD</name>
        <dbReference type="ChEBI" id="CHEBI:57692"/>
    </cofactor>
</comment>
<keyword evidence="6" id="KW-0560">Oxidoreductase</keyword>
<dbReference type="Pfam" id="PF01266">
    <property type="entry name" value="DAO"/>
    <property type="match status" value="1"/>
</dbReference>
<dbReference type="InterPro" id="IPR036188">
    <property type="entry name" value="FAD/NAD-bd_sf"/>
</dbReference>
<feature type="domain" description="Alpha-glycerophosphate oxidase C-terminal" evidence="8">
    <location>
        <begin position="397"/>
        <end position="457"/>
    </location>
</feature>
<keyword evidence="3" id="KW-0285">Flavoprotein</keyword>
<sequence>MSTRPTLPELADRYDLVVIGGGITGAGVLHEAVRAGARALLVEQDDYASGTSSRSSKLVHGGLRYLRSGQWRLTLESVRERGHLLRDAPELVVPLPFLMPLHRGRKPGRWPMRIGLALYDLMAGSRRSRFVAADEVLARAPGVAREALRGGLAFEDASTDDARLVLRLIFDALAQGACALNYVQAQAVAPGRVRMRDRIDGSVREVEAAMVVNATGAWPDATPGAPALRPLRGSHFVFAAQRWPLRRAVSWLHPRDARPLFALPWLGVVVYGTTDLDHAGALDAPRMTPEEAAYLLEGLAWEFPGLGLRAGDAIATYAGVRPVVAHGKASPSAESRESAIWSGPRSVGVTGGKLTTFRVTARQVLREAAKQVPQLAPVEAGPLFATPAPGGGDDRIAGTPFTWDGMRHALRHEQVVHLADLMLRRTRLGLVLERGGADLLPRIGTLCQQELGWDEARWAQEQRDYLDGWQRQHAPVPA</sequence>
<protein>
    <submittedName>
        <fullName evidence="9">Glycerol-3-phosphate dehydrogenase/oxidase</fullName>
    </submittedName>
</protein>
<evidence type="ECO:0000256" key="4">
    <source>
        <dbReference type="ARBA" id="ARBA00022798"/>
    </source>
</evidence>
<comment type="caution">
    <text evidence="9">The sequence shown here is derived from an EMBL/GenBank/DDBJ whole genome shotgun (WGS) entry which is preliminary data.</text>
</comment>
<dbReference type="PANTHER" id="PTHR11985">
    <property type="entry name" value="GLYCEROL-3-PHOSPHATE DEHYDROGENASE"/>
    <property type="match status" value="1"/>
</dbReference>
<gene>
    <name evidence="9" type="ORF">D0Y53_00305</name>
</gene>
<keyword evidence="4" id="KW-0319">Glycerol metabolism</keyword>
<dbReference type="RefSeq" id="WP_117201126.1">
    <property type="nucleotide sequence ID" value="NZ_JBHTBK010000006.1"/>
</dbReference>
<evidence type="ECO:0000313" key="10">
    <source>
        <dbReference type="Proteomes" id="UP000262917"/>
    </source>
</evidence>
<accession>A0A372DRX2</accession>
<evidence type="ECO:0000313" key="9">
    <source>
        <dbReference type="EMBL" id="RFP62306.1"/>
    </source>
</evidence>
<dbReference type="GO" id="GO:0004368">
    <property type="term" value="F:glycerol-3-phosphate dehydrogenase (quinone) activity"/>
    <property type="evidence" value="ECO:0007669"/>
    <property type="project" value="InterPro"/>
</dbReference>
<dbReference type="EMBL" id="QVPD01000001">
    <property type="protein sequence ID" value="RFP62306.1"/>
    <property type="molecule type" value="Genomic_DNA"/>
</dbReference>
<keyword evidence="5" id="KW-0274">FAD</keyword>
<dbReference type="PANTHER" id="PTHR11985:SF35">
    <property type="entry name" value="ANAEROBIC GLYCEROL-3-PHOSPHATE DEHYDROGENASE SUBUNIT A"/>
    <property type="match status" value="1"/>
</dbReference>
<evidence type="ECO:0000256" key="6">
    <source>
        <dbReference type="ARBA" id="ARBA00023002"/>
    </source>
</evidence>
<evidence type="ECO:0000256" key="2">
    <source>
        <dbReference type="ARBA" id="ARBA00007330"/>
    </source>
</evidence>